<feature type="region of interest" description="Disordered" evidence="1">
    <location>
        <begin position="226"/>
        <end position="258"/>
    </location>
</feature>
<dbReference type="SUPFAM" id="SSF48452">
    <property type="entry name" value="TPR-like"/>
    <property type="match status" value="1"/>
</dbReference>
<feature type="signal peptide" evidence="3">
    <location>
        <begin position="1"/>
        <end position="26"/>
    </location>
</feature>
<gene>
    <name evidence="4" type="ORF">BE18_07315</name>
</gene>
<dbReference type="InterPro" id="IPR011990">
    <property type="entry name" value="TPR-like_helical_dom_sf"/>
</dbReference>
<feature type="region of interest" description="Disordered" evidence="1">
    <location>
        <begin position="23"/>
        <end position="69"/>
    </location>
</feature>
<feature type="transmembrane region" description="Helical" evidence="2">
    <location>
        <begin position="264"/>
        <end position="286"/>
    </location>
</feature>
<evidence type="ECO:0000313" key="4">
    <source>
        <dbReference type="EMBL" id="KYF94675.1"/>
    </source>
</evidence>
<feature type="compositionally biased region" description="Low complexity" evidence="1">
    <location>
        <begin position="37"/>
        <end position="56"/>
    </location>
</feature>
<evidence type="ECO:0008006" key="6">
    <source>
        <dbReference type="Google" id="ProtNLM"/>
    </source>
</evidence>
<evidence type="ECO:0000256" key="1">
    <source>
        <dbReference type="SAM" id="MobiDB-lite"/>
    </source>
</evidence>
<keyword evidence="3" id="KW-0732">Signal</keyword>
<keyword evidence="2" id="KW-1133">Transmembrane helix</keyword>
<evidence type="ECO:0000256" key="3">
    <source>
        <dbReference type="SAM" id="SignalP"/>
    </source>
</evidence>
<dbReference type="AlphaFoldDB" id="A0A150SQD5"/>
<organism evidence="4 5">
    <name type="scientific">Sorangium cellulosum</name>
    <name type="common">Polyangium cellulosum</name>
    <dbReference type="NCBI Taxonomy" id="56"/>
    <lineage>
        <taxon>Bacteria</taxon>
        <taxon>Pseudomonadati</taxon>
        <taxon>Myxococcota</taxon>
        <taxon>Polyangia</taxon>
        <taxon>Polyangiales</taxon>
        <taxon>Polyangiaceae</taxon>
        <taxon>Sorangium</taxon>
    </lineage>
</organism>
<protein>
    <recommendedName>
        <fullName evidence="6">PEGA domain-containing protein</fullName>
    </recommendedName>
</protein>
<feature type="chain" id="PRO_5007569104" description="PEGA domain-containing protein" evidence="3">
    <location>
        <begin position="27"/>
        <end position="392"/>
    </location>
</feature>
<sequence length="392" mass="41685">MRYIAHSLSIFLTLGAATGFTKSASADDVPPKAQQTSRSLPALAVSPPAASSSDSSSVKDHVRRGRRARNAGRWIEAHAAYKAAFDAVDPATSTERERAELAGELGLCEVALHRYRDAAEHLAKSLEQREVLPDALQRRYEAAQRETAKRVAMLVLSVDPPDAEVLVDGERIGRTARTYTLFFEPGKHMVRGRARGHEDGLHSFLAAAGAEHEITMKLPRTAVSGTNETALVSPKEAPKTLSLSSGSDATRKAQPPSPWVSWPGALRVAGIAVTTGTVLGGGVFMLRARKLDDDLSERRDGLTRGSTSSSTMCWQAPPDSPCADLLRLRDARNLSAGVGTALVITGGVIGAVTAASFFTDFSFLGGTPTQERVHVTPVAAGGETGVRIEGLW</sequence>
<comment type="caution">
    <text evidence="4">The sequence shown here is derived from an EMBL/GenBank/DDBJ whole genome shotgun (WGS) entry which is preliminary data.</text>
</comment>
<accession>A0A150SQD5</accession>
<keyword evidence="2" id="KW-0812">Transmembrane</keyword>
<dbReference type="Gene3D" id="1.25.40.10">
    <property type="entry name" value="Tetratricopeptide repeat domain"/>
    <property type="match status" value="1"/>
</dbReference>
<dbReference type="EMBL" id="JEMC01001720">
    <property type="protein sequence ID" value="KYF94675.1"/>
    <property type="molecule type" value="Genomic_DNA"/>
</dbReference>
<name>A0A150SQD5_SORCE</name>
<evidence type="ECO:0000313" key="5">
    <source>
        <dbReference type="Proteomes" id="UP000075515"/>
    </source>
</evidence>
<keyword evidence="2" id="KW-0472">Membrane</keyword>
<feature type="transmembrane region" description="Helical" evidence="2">
    <location>
        <begin position="334"/>
        <end position="358"/>
    </location>
</feature>
<dbReference type="Proteomes" id="UP000075515">
    <property type="component" value="Unassembled WGS sequence"/>
</dbReference>
<evidence type="ECO:0000256" key="2">
    <source>
        <dbReference type="SAM" id="Phobius"/>
    </source>
</evidence>
<proteinExistence type="predicted"/>
<reference evidence="4 5" key="1">
    <citation type="submission" date="2014-02" db="EMBL/GenBank/DDBJ databases">
        <title>The small core and large imbalanced accessory genome model reveals a collaborative survival strategy of Sorangium cellulosum strains in nature.</title>
        <authorList>
            <person name="Han K."/>
            <person name="Peng R."/>
            <person name="Blom J."/>
            <person name="Li Y.-Z."/>
        </authorList>
    </citation>
    <scope>NUCLEOTIDE SEQUENCE [LARGE SCALE GENOMIC DNA]</scope>
    <source>
        <strain evidence="4 5">So0149</strain>
    </source>
</reference>